<reference evidence="2 3" key="1">
    <citation type="submission" date="2019-11" db="EMBL/GenBank/DDBJ databases">
        <title>Whole genome sequence of Oryza granulata.</title>
        <authorList>
            <person name="Li W."/>
        </authorList>
    </citation>
    <scope>NUCLEOTIDE SEQUENCE [LARGE SCALE GENOMIC DNA]</scope>
    <source>
        <strain evidence="3">cv. Menghai</strain>
        <tissue evidence="2">Leaf</tissue>
    </source>
</reference>
<dbReference type="OrthoDB" id="721755at2759"/>
<gene>
    <name evidence="2" type="ORF">E2562_023396</name>
</gene>
<feature type="region of interest" description="Disordered" evidence="1">
    <location>
        <begin position="47"/>
        <end position="79"/>
    </location>
</feature>
<sequence length="131" mass="14731">MVMQTGIKEVSSMVEGSRRWRGVEMVDGTEVEGMMLGWGEEEMAVGKEGEEMVDGKEEEKKVAGRGAEVKSGSFGMREDCGSEEAVDFDFSDTEEQGEILSTQALREHFESEEQRWKEHEGSIMEKTNRTP</sequence>
<keyword evidence="3" id="KW-1185">Reference proteome</keyword>
<proteinExistence type="predicted"/>
<evidence type="ECO:0000256" key="1">
    <source>
        <dbReference type="SAM" id="MobiDB-lite"/>
    </source>
</evidence>
<name>A0A6G1DZM3_9ORYZ</name>
<feature type="compositionally biased region" description="Basic and acidic residues" evidence="1">
    <location>
        <begin position="47"/>
        <end position="62"/>
    </location>
</feature>
<evidence type="ECO:0000313" key="2">
    <source>
        <dbReference type="EMBL" id="KAF0918325.1"/>
    </source>
</evidence>
<dbReference type="Proteomes" id="UP000479710">
    <property type="component" value="Unassembled WGS sequence"/>
</dbReference>
<protein>
    <submittedName>
        <fullName evidence="2">Uncharacterized protein</fullName>
    </submittedName>
</protein>
<organism evidence="2 3">
    <name type="scientific">Oryza meyeriana var. granulata</name>
    <dbReference type="NCBI Taxonomy" id="110450"/>
    <lineage>
        <taxon>Eukaryota</taxon>
        <taxon>Viridiplantae</taxon>
        <taxon>Streptophyta</taxon>
        <taxon>Embryophyta</taxon>
        <taxon>Tracheophyta</taxon>
        <taxon>Spermatophyta</taxon>
        <taxon>Magnoliopsida</taxon>
        <taxon>Liliopsida</taxon>
        <taxon>Poales</taxon>
        <taxon>Poaceae</taxon>
        <taxon>BOP clade</taxon>
        <taxon>Oryzoideae</taxon>
        <taxon>Oryzeae</taxon>
        <taxon>Oryzinae</taxon>
        <taxon>Oryza</taxon>
        <taxon>Oryza meyeriana</taxon>
    </lineage>
</organism>
<feature type="region of interest" description="Disordered" evidence="1">
    <location>
        <begin position="107"/>
        <end position="131"/>
    </location>
</feature>
<dbReference type="AlphaFoldDB" id="A0A6G1DZM3"/>
<dbReference type="EMBL" id="SPHZ02000005">
    <property type="protein sequence ID" value="KAF0918325.1"/>
    <property type="molecule type" value="Genomic_DNA"/>
</dbReference>
<accession>A0A6G1DZM3</accession>
<comment type="caution">
    <text evidence="2">The sequence shown here is derived from an EMBL/GenBank/DDBJ whole genome shotgun (WGS) entry which is preliminary data.</text>
</comment>
<evidence type="ECO:0000313" key="3">
    <source>
        <dbReference type="Proteomes" id="UP000479710"/>
    </source>
</evidence>